<keyword evidence="5" id="KW-1185">Reference proteome</keyword>
<evidence type="ECO:0000256" key="2">
    <source>
        <dbReference type="SAM" id="Phobius"/>
    </source>
</evidence>
<sequence>MYSATRMARYHLCRGRRLVILTGVISIIALFTIMEFPYENFSKEKRKLEFKTSNTFQPENSTKIGQTVLKIDSVSEQATTVPKGSPKYLFPRNVQKDCNYTQDSPEIKTPYKFFVYELPSYFNTEVKQYLTKKHASCNDFEFCGSGKEISKINSSKSDTPLDYIQSVRETQQFSLEPLIHYKLLLSPYRTMFPEKADMFYIPAYTGLNCLTFRENGKQFVDSLFEHLRQNKTKHYQSGKPHFMALSKIEREQGSANCPTLLHPYSRNITFIGIEMETNKYWTDRVKGRISIVVPYPSYVHFIPNPSSKVMHEFKNGLRNLSLSEFTLDAPSLQERPVLLFLAAGTRRSNGFRAKLLDQFKVQLRQGYKEKLQEAGNKIDNMPKQVMLITQECFKDHSKTTIPWMRHSKYCLQPPGDSPTRKSIYDSILSGCIPILFKGKTTLPFEKYLDYTTFSYIIKETVITRNNKTVMEIVNGIPEHVTNALHKNLLKVAKWFQYSLPGPDMEDSDDAVTLILHELGTKHRLNGNAQ</sequence>
<reference evidence="4" key="1">
    <citation type="submission" date="2022-11" db="EMBL/GenBank/DDBJ databases">
        <title>Centuries of genome instability and evolution in soft-shell clam transmissible cancer (bioRxiv).</title>
        <authorList>
            <person name="Hart S.F.M."/>
            <person name="Yonemitsu M.A."/>
            <person name="Giersch R.M."/>
            <person name="Beal B.F."/>
            <person name="Arriagada G."/>
            <person name="Davis B.W."/>
            <person name="Ostrander E.A."/>
            <person name="Goff S.P."/>
            <person name="Metzger M.J."/>
        </authorList>
    </citation>
    <scope>NUCLEOTIDE SEQUENCE</scope>
    <source>
        <strain evidence="4">MELC-2E11</strain>
        <tissue evidence="4">Siphon/mantle</tissue>
    </source>
</reference>
<dbReference type="InterPro" id="IPR004263">
    <property type="entry name" value="Exostosin"/>
</dbReference>
<accession>A0ABY7FXR4</accession>
<comment type="similarity">
    <text evidence="1">Belongs to the glycosyltransferase 47 family.</text>
</comment>
<dbReference type="Pfam" id="PF03016">
    <property type="entry name" value="Exostosin_GT47"/>
    <property type="match status" value="1"/>
</dbReference>
<feature type="transmembrane region" description="Helical" evidence="2">
    <location>
        <begin position="18"/>
        <end position="38"/>
    </location>
</feature>
<keyword evidence="2" id="KW-0812">Transmembrane</keyword>
<keyword evidence="2" id="KW-0472">Membrane</keyword>
<dbReference type="Proteomes" id="UP001164746">
    <property type="component" value="Chromosome 14"/>
</dbReference>
<dbReference type="PANTHER" id="PTHR11062:SF281">
    <property type="entry name" value="EXOSTOSIN-LIKE 2"/>
    <property type="match status" value="1"/>
</dbReference>
<proteinExistence type="inferred from homology"/>
<dbReference type="InterPro" id="IPR040911">
    <property type="entry name" value="Exostosin_GT47"/>
</dbReference>
<evidence type="ECO:0000313" key="5">
    <source>
        <dbReference type="Proteomes" id="UP001164746"/>
    </source>
</evidence>
<evidence type="ECO:0000313" key="4">
    <source>
        <dbReference type="EMBL" id="WAR25669.1"/>
    </source>
</evidence>
<organism evidence="4 5">
    <name type="scientific">Mya arenaria</name>
    <name type="common">Soft-shell clam</name>
    <dbReference type="NCBI Taxonomy" id="6604"/>
    <lineage>
        <taxon>Eukaryota</taxon>
        <taxon>Metazoa</taxon>
        <taxon>Spiralia</taxon>
        <taxon>Lophotrochozoa</taxon>
        <taxon>Mollusca</taxon>
        <taxon>Bivalvia</taxon>
        <taxon>Autobranchia</taxon>
        <taxon>Heteroconchia</taxon>
        <taxon>Euheterodonta</taxon>
        <taxon>Imparidentia</taxon>
        <taxon>Neoheterodontei</taxon>
        <taxon>Myida</taxon>
        <taxon>Myoidea</taxon>
        <taxon>Myidae</taxon>
        <taxon>Mya</taxon>
    </lineage>
</organism>
<dbReference type="PANTHER" id="PTHR11062">
    <property type="entry name" value="EXOSTOSIN HEPARAN SULFATE GLYCOSYLTRANSFERASE -RELATED"/>
    <property type="match status" value="1"/>
</dbReference>
<feature type="domain" description="Exostosin GT47" evidence="3">
    <location>
        <begin position="110"/>
        <end position="470"/>
    </location>
</feature>
<evidence type="ECO:0000256" key="1">
    <source>
        <dbReference type="ARBA" id="ARBA00010271"/>
    </source>
</evidence>
<gene>
    <name evidence="4" type="ORF">MAR_011373</name>
</gene>
<protein>
    <submittedName>
        <fullName evidence="4">GT16-like protein</fullName>
    </submittedName>
</protein>
<name>A0ABY7FXR4_MYAAR</name>
<dbReference type="EMBL" id="CP111025">
    <property type="protein sequence ID" value="WAR25669.1"/>
    <property type="molecule type" value="Genomic_DNA"/>
</dbReference>
<keyword evidence="2" id="KW-1133">Transmembrane helix</keyword>
<evidence type="ECO:0000259" key="3">
    <source>
        <dbReference type="Pfam" id="PF03016"/>
    </source>
</evidence>